<comment type="caution">
    <text evidence="1">The sequence shown here is derived from an EMBL/GenBank/DDBJ whole genome shotgun (WGS) entry which is preliminary data.</text>
</comment>
<dbReference type="AlphaFoldDB" id="A0A8J2NKS7"/>
<evidence type="ECO:0000313" key="1">
    <source>
        <dbReference type="EMBL" id="CAG7633511.1"/>
    </source>
</evidence>
<proteinExistence type="predicted"/>
<keyword evidence="2" id="KW-1185">Reference proteome</keyword>
<feature type="non-terminal residue" evidence="1">
    <location>
        <position position="1"/>
    </location>
</feature>
<dbReference type="Proteomes" id="UP000708208">
    <property type="component" value="Unassembled WGS sequence"/>
</dbReference>
<organism evidence="1 2">
    <name type="scientific">Allacma fusca</name>
    <dbReference type="NCBI Taxonomy" id="39272"/>
    <lineage>
        <taxon>Eukaryota</taxon>
        <taxon>Metazoa</taxon>
        <taxon>Ecdysozoa</taxon>
        <taxon>Arthropoda</taxon>
        <taxon>Hexapoda</taxon>
        <taxon>Collembola</taxon>
        <taxon>Symphypleona</taxon>
        <taxon>Sminthuridae</taxon>
        <taxon>Allacma</taxon>
    </lineage>
</organism>
<dbReference type="OrthoDB" id="434783at2759"/>
<name>A0A8J2NKS7_9HEXA</name>
<protein>
    <submittedName>
        <fullName evidence="1">Uncharacterized protein</fullName>
    </submittedName>
</protein>
<gene>
    <name evidence="1" type="ORF">AFUS01_LOCUS182</name>
</gene>
<evidence type="ECO:0000313" key="2">
    <source>
        <dbReference type="Proteomes" id="UP000708208"/>
    </source>
</evidence>
<reference evidence="1" key="1">
    <citation type="submission" date="2021-06" db="EMBL/GenBank/DDBJ databases">
        <authorList>
            <person name="Hodson N. C."/>
            <person name="Mongue J. A."/>
            <person name="Jaron S. K."/>
        </authorList>
    </citation>
    <scope>NUCLEOTIDE SEQUENCE</scope>
</reference>
<dbReference type="EMBL" id="CAJVCH010000668">
    <property type="protein sequence ID" value="CAG7633511.1"/>
    <property type="molecule type" value="Genomic_DNA"/>
</dbReference>
<feature type="non-terminal residue" evidence="1">
    <location>
        <position position="99"/>
    </location>
</feature>
<sequence length="99" mass="11754">QCCYRTFLEIFKVTRSRIENLQKRIRLGHLSFEDKRGLQPNPRKLTTEKRATILEHINSFPTYISHYCRANGDPERKYLDAELNVSKMHALYSEMFFAA</sequence>
<accession>A0A8J2NKS7</accession>